<name>A0A915K4I3_ROMCU</name>
<organism evidence="1 2">
    <name type="scientific">Romanomermis culicivorax</name>
    <name type="common">Nematode worm</name>
    <dbReference type="NCBI Taxonomy" id="13658"/>
    <lineage>
        <taxon>Eukaryota</taxon>
        <taxon>Metazoa</taxon>
        <taxon>Ecdysozoa</taxon>
        <taxon>Nematoda</taxon>
        <taxon>Enoplea</taxon>
        <taxon>Dorylaimia</taxon>
        <taxon>Mermithida</taxon>
        <taxon>Mermithoidea</taxon>
        <taxon>Mermithidae</taxon>
        <taxon>Romanomermis</taxon>
    </lineage>
</organism>
<sequence>MWEIYQVLIDMSSIEMIKDLATAVVRVKKVQPANKQSIAKLEQPMVVDFRASDLVVEGFLGSYLSGSFDCCHLAVCMIEKANSIPNKLIEVGNSSKIGIGDDFIIWPINHTGSHRRANNSCRRQWYTAVKKHSKIACSRKAVGYNFEKSRFYPDMENNNLIESLLYDSSKPLGLLLSERFNEDVHFTHLHPTYMVHFLMGLSSMLMSDHVRSKYGTERVFFTHFGQEKIARLTILTASVHDTPSRKTGWIMSSENKHSISYTLVGKTNTGTTKFFIRSTKNEATSDEIESIPTHVMLIVKEEEMSNMHFPDTYALDEEYVRYNRLNAEDTIVVNIGQEYVHSTQDFLTSDHERDFTRMTEQEFIKIAKSANEEIQTSMWHDKGQFFQFVLSEGDGILDVQFLGREQLSMCANVRLRRSHLHECYTDWDATEATKKLASNQDADESRVIDQILMVKAYKSLVKISQISHYMMLGFMVRDAISDAVNEHYGSAAMDIGFLLASAYSPTLGTLSKTVGNSLLEAGSKFSGYALKTLGYGIQRAISIYVFTDLIKNAVAYGKDTNNTDAGIGMAIDGAFVTIDLLTTAAEAFGAFTFITPVGQIASVLLIVGMNIYETVKKVEQIKQILPLNTGEAIDEILRAFFHMNPEAYIQKLMSEKMVNSKLMQQALDYLSTQSRIDTYITGSAEFRGNAFVMQGDTVIDMRSSFYQRVSRDGTLSFLTTNGQRIRLCVSPNILEKTRIIFNDGSVINLNNSLLLSVTLSTDHTIQQIEHMYSDALERLGVLMVAYSISDDESVTISHGKIQESKSSVTSQILHSSVDHSTHMMLNGGQYLILINTNTHGKIEDTTIKSRNAKNLTKVIIDLSGLIEFYTGDDSSFIQVHAYLWNRSNLNVEVNLEKSDGLVLLGNIVIQDVLRDDLYSKVSIRNYGELNINLRNRAQNYYRVENAADQYEITMFDGETNILSPSPIKFGNLTDVILLTPYNVEPFNEIIIDSVIQFDSFSINATSLVLTSLGYNYLNNGGKIFTMFLEGFYTVNKMETLSLRLGDQLIQLKEYKRSIAADFSDWWMSTQKMINRG</sequence>
<dbReference type="Proteomes" id="UP000887565">
    <property type="component" value="Unplaced"/>
</dbReference>
<dbReference type="WBParaSite" id="nRc.2.0.1.t32760-RA">
    <property type="protein sequence ID" value="nRc.2.0.1.t32760-RA"/>
    <property type="gene ID" value="nRc.2.0.1.g32760"/>
</dbReference>
<evidence type="ECO:0000313" key="2">
    <source>
        <dbReference type="WBParaSite" id="nRc.2.0.1.t32760-RA"/>
    </source>
</evidence>
<accession>A0A915K4I3</accession>
<protein>
    <submittedName>
        <fullName evidence="2">Uncharacterized protein</fullName>
    </submittedName>
</protein>
<keyword evidence="1" id="KW-1185">Reference proteome</keyword>
<evidence type="ECO:0000313" key="1">
    <source>
        <dbReference type="Proteomes" id="UP000887565"/>
    </source>
</evidence>
<dbReference type="AlphaFoldDB" id="A0A915K4I3"/>
<reference evidence="2" key="1">
    <citation type="submission" date="2022-11" db="UniProtKB">
        <authorList>
            <consortium name="WormBaseParasite"/>
        </authorList>
    </citation>
    <scope>IDENTIFICATION</scope>
</reference>
<proteinExistence type="predicted"/>